<dbReference type="Proteomes" id="UP000003233">
    <property type="component" value="Unassembled WGS sequence"/>
</dbReference>
<dbReference type="EMBL" id="AGWJ02000022">
    <property type="protein sequence ID" value="EHO79464.1"/>
    <property type="molecule type" value="Genomic_DNA"/>
</dbReference>
<accession>H1PWD3</accession>
<dbReference type="Pfam" id="PF00574">
    <property type="entry name" value="CLP_protease"/>
    <property type="match status" value="1"/>
</dbReference>
<dbReference type="PRINTS" id="PR00127">
    <property type="entry name" value="CLPPROTEASEP"/>
</dbReference>
<evidence type="ECO:0000256" key="4">
    <source>
        <dbReference type="ARBA" id="ARBA00022801"/>
    </source>
</evidence>
<evidence type="ECO:0000313" key="8">
    <source>
        <dbReference type="EMBL" id="EHO79464.1"/>
    </source>
</evidence>
<dbReference type="HOGENOM" id="CLU_052762_0_2_0"/>
<evidence type="ECO:0000256" key="5">
    <source>
        <dbReference type="ARBA" id="ARBA00022825"/>
    </source>
</evidence>
<evidence type="ECO:0000256" key="2">
    <source>
        <dbReference type="ARBA" id="ARBA00022490"/>
    </source>
</evidence>
<gene>
    <name evidence="8" type="ORF">HMPREF0402_02726</name>
</gene>
<comment type="similarity">
    <text evidence="1 6">Belongs to the peptidase S14 family.</text>
</comment>
<comment type="caution">
    <text evidence="8">The sequence shown here is derived from an EMBL/GenBank/DDBJ whole genome shotgun (WGS) entry which is preliminary data.</text>
</comment>
<evidence type="ECO:0000256" key="3">
    <source>
        <dbReference type="ARBA" id="ARBA00022670"/>
    </source>
</evidence>
<proteinExistence type="inferred from homology"/>
<keyword evidence="4" id="KW-0378">Hydrolase</keyword>
<evidence type="ECO:0000256" key="6">
    <source>
        <dbReference type="RuleBase" id="RU003567"/>
    </source>
</evidence>
<dbReference type="InterPro" id="IPR023562">
    <property type="entry name" value="ClpP/TepA"/>
</dbReference>
<dbReference type="PANTHER" id="PTHR10381">
    <property type="entry name" value="ATP-DEPENDENT CLP PROTEASE PROTEOLYTIC SUBUNIT"/>
    <property type="match status" value="1"/>
</dbReference>
<keyword evidence="9" id="KW-1185">Reference proteome</keyword>
<evidence type="ECO:0000256" key="7">
    <source>
        <dbReference type="SAM" id="Coils"/>
    </source>
</evidence>
<dbReference type="GO" id="GO:0006515">
    <property type="term" value="P:protein quality control for misfolded or incompletely synthesized proteins"/>
    <property type="evidence" value="ECO:0007669"/>
    <property type="project" value="TreeGrafter"/>
</dbReference>
<dbReference type="NCBIfam" id="NF045542">
    <property type="entry name" value="Clp_rel_HeadMat"/>
    <property type="match status" value="1"/>
</dbReference>
<dbReference type="CDD" id="cd07016">
    <property type="entry name" value="S14_ClpP_1"/>
    <property type="match status" value="1"/>
</dbReference>
<sequence length="360" mass="41007">MARWFEVKNISETEGEIRVYGEICKWAWEEFGETSAVTFTRELSKLENVKKINLRVNSPGGDVYEALAIYNELKRFSNENEIEVVAYIDGLAASAASFLILAAKKIIMGMGTLLMIHNPSVFVGRIGSDEMRKTADYLDKVRENILDIYMTKCKLTREEVSNYLNEEKWFDANEAVEAGFADEVITYSQEVIENNIKELATSNCIEFFKNKEVFKSTQNIKDIQEVKMTLKELKEKHKGVLDEYKAEVLAETQNSDYMKQATQAAIETERKRIKALENIPVFNDKQKETIMKAKYEEPRDANEIIVEFYNSQATQAKTEIEKAEGEKAEAGLNNLSSDGITLEAKDEEAVLKAALEAYIK</sequence>
<dbReference type="GO" id="GO:0004252">
    <property type="term" value="F:serine-type endopeptidase activity"/>
    <property type="evidence" value="ECO:0007669"/>
    <property type="project" value="InterPro"/>
</dbReference>
<feature type="coiled-coil region" evidence="7">
    <location>
        <begin position="306"/>
        <end position="333"/>
    </location>
</feature>
<protein>
    <recommendedName>
        <fullName evidence="6">ATP-dependent Clp protease proteolytic subunit</fullName>
    </recommendedName>
</protein>
<feature type="coiled-coil region" evidence="7">
    <location>
        <begin position="223"/>
        <end position="279"/>
    </location>
</feature>
<reference evidence="8 9" key="1">
    <citation type="submission" date="2012-07" db="EMBL/GenBank/DDBJ databases">
        <title>The Genome Sequence of Fusobacterium ulcerans 12_1B.</title>
        <authorList>
            <consortium name="The Broad Institute Genome Sequencing Platform"/>
            <person name="Earl A."/>
            <person name="Ward D."/>
            <person name="Feldgarden M."/>
            <person name="Gevers D."/>
            <person name="Strauss J."/>
            <person name="Ambrose C.E."/>
            <person name="Allen-Vercoe E."/>
            <person name="Walker B."/>
            <person name="Young S.K."/>
            <person name="Zeng Q."/>
            <person name="Gargeya S."/>
            <person name="Fitzgerald M."/>
            <person name="Haas B."/>
            <person name="Abouelleil A."/>
            <person name="Alvarado L."/>
            <person name="Arachchi H.M."/>
            <person name="Berlin A.M."/>
            <person name="Chapman S.B."/>
            <person name="Goldberg J."/>
            <person name="Griggs A."/>
            <person name="Gujja S."/>
            <person name="Hansen M."/>
            <person name="Howarth C."/>
            <person name="Imamovic A."/>
            <person name="Larimer J."/>
            <person name="McCowen C."/>
            <person name="Montmayeur A."/>
            <person name="Murphy C."/>
            <person name="Neiman D."/>
            <person name="Pearson M."/>
            <person name="Priest M."/>
            <person name="Roberts A."/>
            <person name="Saif S."/>
            <person name="Shea T."/>
            <person name="Sisk P."/>
            <person name="Sykes S."/>
            <person name="Wortman J."/>
            <person name="Nusbaum C."/>
            <person name="Birren B."/>
        </authorList>
    </citation>
    <scope>NUCLEOTIDE SEQUENCE [LARGE SCALE GENOMIC DNA]</scope>
    <source>
        <strain evidence="8 9">12_1B</strain>
    </source>
</reference>
<dbReference type="GO" id="GO:0051117">
    <property type="term" value="F:ATPase binding"/>
    <property type="evidence" value="ECO:0007669"/>
    <property type="project" value="TreeGrafter"/>
</dbReference>
<dbReference type="PANTHER" id="PTHR10381:SF70">
    <property type="entry name" value="ATP-DEPENDENT CLP PROTEASE PROTEOLYTIC SUBUNIT"/>
    <property type="match status" value="1"/>
</dbReference>
<dbReference type="AlphaFoldDB" id="H1PWD3"/>
<keyword evidence="7" id="KW-0175">Coiled coil</keyword>
<dbReference type="PATRIC" id="fig|457404.5.peg.2430"/>
<dbReference type="BioCyc" id="FSP457404-HMP:GTSQ-2752-MONOMER"/>
<keyword evidence="3" id="KW-0645">Protease</keyword>
<evidence type="ECO:0000313" key="9">
    <source>
        <dbReference type="Proteomes" id="UP000003233"/>
    </source>
</evidence>
<name>H1PWD3_9FUSO</name>
<dbReference type="InterPro" id="IPR029045">
    <property type="entry name" value="ClpP/crotonase-like_dom_sf"/>
</dbReference>
<keyword evidence="2" id="KW-0963">Cytoplasm</keyword>
<organism evidence="8 9">
    <name type="scientific">Fusobacterium ulcerans 12-1B</name>
    <dbReference type="NCBI Taxonomy" id="457404"/>
    <lineage>
        <taxon>Bacteria</taxon>
        <taxon>Fusobacteriati</taxon>
        <taxon>Fusobacteriota</taxon>
        <taxon>Fusobacteriia</taxon>
        <taxon>Fusobacteriales</taxon>
        <taxon>Fusobacteriaceae</taxon>
        <taxon>Fusobacterium</taxon>
    </lineage>
</organism>
<dbReference type="InterPro" id="IPR001907">
    <property type="entry name" value="ClpP"/>
</dbReference>
<evidence type="ECO:0000256" key="1">
    <source>
        <dbReference type="ARBA" id="ARBA00007039"/>
    </source>
</evidence>
<dbReference type="GO" id="GO:0004176">
    <property type="term" value="F:ATP-dependent peptidase activity"/>
    <property type="evidence" value="ECO:0007669"/>
    <property type="project" value="InterPro"/>
</dbReference>
<dbReference type="RefSeq" id="WP_008698508.1">
    <property type="nucleotide sequence ID" value="NZ_KE161009.1"/>
</dbReference>
<dbReference type="GO" id="GO:0009368">
    <property type="term" value="C:endopeptidase Clp complex"/>
    <property type="evidence" value="ECO:0007669"/>
    <property type="project" value="TreeGrafter"/>
</dbReference>
<dbReference type="SUPFAM" id="SSF52096">
    <property type="entry name" value="ClpP/crotonase"/>
    <property type="match status" value="1"/>
</dbReference>
<keyword evidence="5" id="KW-0720">Serine protease</keyword>
<dbReference type="Gene3D" id="3.90.226.10">
    <property type="entry name" value="2-enoyl-CoA Hydratase, Chain A, domain 1"/>
    <property type="match status" value="1"/>
</dbReference>